<proteinExistence type="inferred from homology"/>
<dbReference type="Proteomes" id="UP000321250">
    <property type="component" value="Unassembled WGS sequence"/>
</dbReference>
<protein>
    <recommendedName>
        <fullName evidence="6">CDP-alcohol phosphatidyltransferase family protein</fullName>
    </recommendedName>
</protein>
<evidence type="ECO:0000256" key="2">
    <source>
        <dbReference type="RuleBase" id="RU003750"/>
    </source>
</evidence>
<keyword evidence="5" id="KW-1185">Reference proteome</keyword>
<gene>
    <name evidence="4" type="ORF">FSB78_11680</name>
</gene>
<dbReference type="GO" id="GO:0008654">
    <property type="term" value="P:phospholipid biosynthetic process"/>
    <property type="evidence" value="ECO:0007669"/>
    <property type="project" value="InterPro"/>
</dbReference>
<feature type="transmembrane region" description="Helical" evidence="3">
    <location>
        <begin position="65"/>
        <end position="84"/>
    </location>
</feature>
<keyword evidence="1 2" id="KW-0808">Transferase</keyword>
<organism evidence="4 5">
    <name type="scientific">Sphingomonas ginsenosidivorax</name>
    <dbReference type="NCBI Taxonomy" id="862135"/>
    <lineage>
        <taxon>Bacteria</taxon>
        <taxon>Pseudomonadati</taxon>
        <taxon>Pseudomonadota</taxon>
        <taxon>Alphaproteobacteria</taxon>
        <taxon>Sphingomonadales</taxon>
        <taxon>Sphingomonadaceae</taxon>
        <taxon>Sphingomonas</taxon>
    </lineage>
</organism>
<dbReference type="Gene3D" id="1.20.120.1760">
    <property type="match status" value="1"/>
</dbReference>
<feature type="transmembrane region" description="Helical" evidence="3">
    <location>
        <begin position="241"/>
        <end position="260"/>
    </location>
</feature>
<name>A0A5C6UGF9_9SPHN</name>
<feature type="transmembrane region" description="Helical" evidence="3">
    <location>
        <begin position="105"/>
        <end position="122"/>
    </location>
</feature>
<dbReference type="InterPro" id="IPR048254">
    <property type="entry name" value="CDP_ALCOHOL_P_TRANSF_CS"/>
</dbReference>
<dbReference type="EMBL" id="VOQR01000001">
    <property type="protein sequence ID" value="TXC71530.1"/>
    <property type="molecule type" value="Genomic_DNA"/>
</dbReference>
<dbReference type="Pfam" id="PF01066">
    <property type="entry name" value="CDP-OH_P_transf"/>
    <property type="match status" value="1"/>
</dbReference>
<evidence type="ECO:0000313" key="4">
    <source>
        <dbReference type="EMBL" id="TXC71530.1"/>
    </source>
</evidence>
<dbReference type="InterPro" id="IPR000462">
    <property type="entry name" value="CDP-OH_P_trans"/>
</dbReference>
<sequence>MTVPPPDGSRDRRIEDPSNLWLIHPASRALVPFAIARGISANAVSGAGLCLGAAAALAWAQWHDWRFAVLGLLLSMGWLIADGLDGMVARATGSASPFGRMLDGLVDHGVFAMIYVALAITVGTAEGWVLAFAAGGAHAVQSSLYEGERARFHRRVKGVAIAAPAVPTGNALVRLYDSFATSIDSVAMPFERMLGQASDPVACGARYGERATPPLRLLSLLTANVRVAAIFVACFAGNPRIFWWFEIVALTIVAIIGLVWHRRVERAFVQSTPRPKAASRMHLS</sequence>
<keyword evidence="3" id="KW-0472">Membrane</keyword>
<evidence type="ECO:0000256" key="1">
    <source>
        <dbReference type="ARBA" id="ARBA00022679"/>
    </source>
</evidence>
<dbReference type="GO" id="GO:0016780">
    <property type="term" value="F:phosphotransferase activity, for other substituted phosphate groups"/>
    <property type="evidence" value="ECO:0007669"/>
    <property type="project" value="InterPro"/>
</dbReference>
<dbReference type="PROSITE" id="PS00379">
    <property type="entry name" value="CDP_ALCOHOL_P_TRANSF"/>
    <property type="match status" value="1"/>
</dbReference>
<evidence type="ECO:0000313" key="5">
    <source>
        <dbReference type="Proteomes" id="UP000321250"/>
    </source>
</evidence>
<feature type="transmembrane region" description="Helical" evidence="3">
    <location>
        <begin position="39"/>
        <end position="59"/>
    </location>
</feature>
<dbReference type="OrthoDB" id="9790577at2"/>
<dbReference type="GO" id="GO:0016020">
    <property type="term" value="C:membrane"/>
    <property type="evidence" value="ECO:0007669"/>
    <property type="project" value="InterPro"/>
</dbReference>
<evidence type="ECO:0000256" key="3">
    <source>
        <dbReference type="SAM" id="Phobius"/>
    </source>
</evidence>
<dbReference type="InterPro" id="IPR043130">
    <property type="entry name" value="CDP-OH_PTrfase_TM_dom"/>
</dbReference>
<reference evidence="4 5" key="1">
    <citation type="journal article" date="2013" name="Antonie Van Leeuwenhoek">
        <title>Sphingomonas ginsenosidivorax sp. nov., with the ability to transform ginsenosides.</title>
        <authorList>
            <person name="Jin X.F."/>
            <person name="Kim J.K."/>
            <person name="Liu Q.M."/>
            <person name="Kang M.S."/>
            <person name="He D."/>
            <person name="Jin F.X."/>
            <person name="Kim S.C."/>
            <person name="Im W.T."/>
        </authorList>
    </citation>
    <scope>NUCLEOTIDE SEQUENCE [LARGE SCALE GENOMIC DNA]</scope>
    <source>
        <strain evidence="4 5">KHI67</strain>
    </source>
</reference>
<comment type="similarity">
    <text evidence="2">Belongs to the CDP-alcohol phosphatidyltransferase class-I family.</text>
</comment>
<keyword evidence="3" id="KW-0812">Transmembrane</keyword>
<evidence type="ECO:0008006" key="6">
    <source>
        <dbReference type="Google" id="ProtNLM"/>
    </source>
</evidence>
<dbReference type="AlphaFoldDB" id="A0A5C6UGF9"/>
<accession>A0A5C6UGF9</accession>
<comment type="caution">
    <text evidence="4">The sequence shown here is derived from an EMBL/GenBank/DDBJ whole genome shotgun (WGS) entry which is preliminary data.</text>
</comment>
<keyword evidence="3" id="KW-1133">Transmembrane helix</keyword>
<feature type="transmembrane region" description="Helical" evidence="3">
    <location>
        <begin position="215"/>
        <end position="235"/>
    </location>
</feature>